<dbReference type="Pfam" id="PF01636">
    <property type="entry name" value="APH"/>
    <property type="match status" value="1"/>
</dbReference>
<dbReference type="EMBL" id="CP143787">
    <property type="protein sequence ID" value="WVN88139.1"/>
    <property type="molecule type" value="Genomic_DNA"/>
</dbReference>
<dbReference type="AlphaFoldDB" id="A0A1E3I1U8"/>
<feature type="domain" description="Aminoglycoside phosphotransferase" evidence="1">
    <location>
        <begin position="163"/>
        <end position="233"/>
    </location>
</feature>
<evidence type="ECO:0000313" key="2">
    <source>
        <dbReference type="EMBL" id="WVN88139.1"/>
    </source>
</evidence>
<accession>A0A1E3I1U8</accession>
<proteinExistence type="predicted"/>
<reference evidence="2" key="2">
    <citation type="journal article" date="2022" name="Elife">
        <title>Obligate sexual reproduction of a homothallic fungus closely related to the Cryptococcus pathogenic species complex.</title>
        <authorList>
            <person name="Passer A.R."/>
            <person name="Clancey S.A."/>
            <person name="Shea T."/>
            <person name="David-Palma M."/>
            <person name="Averette A.F."/>
            <person name="Boekhout T."/>
            <person name="Porcel B.M."/>
            <person name="Nowrousian M."/>
            <person name="Cuomo C.A."/>
            <person name="Sun S."/>
            <person name="Heitman J."/>
            <person name="Coelho M.A."/>
        </authorList>
    </citation>
    <scope>NUCLEOTIDE SEQUENCE</scope>
    <source>
        <strain evidence="2">CBS 7841</strain>
    </source>
</reference>
<dbReference type="VEuPathDB" id="FungiDB:L203_05373"/>
<dbReference type="KEGG" id="cdep:91087551"/>
<dbReference type="GeneID" id="91087551"/>
<protein>
    <recommendedName>
        <fullName evidence="1">Aminoglycoside phosphotransferase domain-containing protein</fullName>
    </recommendedName>
</protein>
<dbReference type="Gene3D" id="3.90.1200.10">
    <property type="match status" value="1"/>
</dbReference>
<dbReference type="InterPro" id="IPR011009">
    <property type="entry name" value="Kinase-like_dom_sf"/>
</dbReference>
<sequence>MPPDILALSRMQIERFFKRNGLSVTQEQCDAEAQRWTTQPVTATPSQGGTSYTVEGGSHLVVQFRLPTSTLDINLLRSIEQAYDGFVPRHEYRGQLDQLSIYTMNNLGGRCLYLARDELLANDSLLRVTLDDYARFFVSAFSKTPILIERPNSIDLSNKYLSQLQQLRVELPSRFHAILDDLMPQVSDLFVEDWPLVPNHTDLLENNIHVDPVTGQITGICDWREAEISPFGMSLGGLEIMLGFPVKGDEVWRYRPNHKSLRQYFWGRFYHYLGDASDQQKRRIETARLVGLFRTYALEYGKPATEQSPDLRILGALILQ</sequence>
<keyword evidence="3" id="KW-1185">Reference proteome</keyword>
<dbReference type="Proteomes" id="UP000094043">
    <property type="component" value="Chromosome 4"/>
</dbReference>
<reference evidence="2" key="1">
    <citation type="submission" date="2016-06" db="EMBL/GenBank/DDBJ databases">
        <authorList>
            <person name="Cuomo C."/>
            <person name="Litvintseva A."/>
            <person name="Heitman J."/>
            <person name="Chen Y."/>
            <person name="Sun S."/>
            <person name="Springer D."/>
            <person name="Dromer F."/>
            <person name="Young S."/>
            <person name="Zeng Q."/>
            <person name="Chapman S."/>
            <person name="Gujja S."/>
            <person name="Saif S."/>
            <person name="Birren B."/>
        </authorList>
    </citation>
    <scope>NUCLEOTIDE SEQUENCE</scope>
    <source>
        <strain evidence="2">CBS 7841</strain>
    </source>
</reference>
<name>A0A1E3I1U8_9TREE</name>
<dbReference type="SUPFAM" id="SSF56112">
    <property type="entry name" value="Protein kinase-like (PK-like)"/>
    <property type="match status" value="1"/>
</dbReference>
<dbReference type="RefSeq" id="XP_066068839.1">
    <property type="nucleotide sequence ID" value="XM_066212742.1"/>
</dbReference>
<dbReference type="InterPro" id="IPR002575">
    <property type="entry name" value="Aminoglycoside_PTrfase"/>
</dbReference>
<organism evidence="2 3">
    <name type="scientific">Cryptococcus depauperatus CBS 7841</name>
    <dbReference type="NCBI Taxonomy" id="1295531"/>
    <lineage>
        <taxon>Eukaryota</taxon>
        <taxon>Fungi</taxon>
        <taxon>Dikarya</taxon>
        <taxon>Basidiomycota</taxon>
        <taxon>Agaricomycotina</taxon>
        <taxon>Tremellomycetes</taxon>
        <taxon>Tremellales</taxon>
        <taxon>Cryptococcaceae</taxon>
        <taxon>Cryptococcus</taxon>
    </lineage>
</organism>
<evidence type="ECO:0000313" key="3">
    <source>
        <dbReference type="Proteomes" id="UP000094043"/>
    </source>
</evidence>
<dbReference type="OrthoDB" id="5598852at2759"/>
<evidence type="ECO:0000259" key="1">
    <source>
        <dbReference type="Pfam" id="PF01636"/>
    </source>
</evidence>
<gene>
    <name evidence="2" type="ORF">L203_103340</name>
</gene>
<reference evidence="2" key="3">
    <citation type="submission" date="2024-01" db="EMBL/GenBank/DDBJ databases">
        <authorList>
            <person name="Coelho M.A."/>
            <person name="David-Palma M."/>
            <person name="Shea T."/>
            <person name="Sun S."/>
            <person name="Cuomo C.A."/>
            <person name="Heitman J."/>
        </authorList>
    </citation>
    <scope>NUCLEOTIDE SEQUENCE</scope>
    <source>
        <strain evidence="2">CBS 7841</strain>
    </source>
</reference>